<keyword evidence="5 11" id="KW-0863">Zinc-finger</keyword>
<dbReference type="Proteomes" id="UP000663829">
    <property type="component" value="Unassembled WGS sequence"/>
</dbReference>
<dbReference type="InterPro" id="IPR013087">
    <property type="entry name" value="Znf_C2H2_type"/>
</dbReference>
<dbReference type="PANTHER" id="PTHR24381">
    <property type="entry name" value="ZINC FINGER PROTEIN"/>
    <property type="match status" value="1"/>
</dbReference>
<feature type="compositionally biased region" description="Polar residues" evidence="12">
    <location>
        <begin position="929"/>
        <end position="962"/>
    </location>
</feature>
<evidence type="ECO:0000259" key="13">
    <source>
        <dbReference type="PROSITE" id="PS50157"/>
    </source>
</evidence>
<organism evidence="14 16">
    <name type="scientific">Didymodactylos carnosus</name>
    <dbReference type="NCBI Taxonomy" id="1234261"/>
    <lineage>
        <taxon>Eukaryota</taxon>
        <taxon>Metazoa</taxon>
        <taxon>Spiralia</taxon>
        <taxon>Gnathifera</taxon>
        <taxon>Rotifera</taxon>
        <taxon>Eurotatoria</taxon>
        <taxon>Bdelloidea</taxon>
        <taxon>Philodinida</taxon>
        <taxon>Philodinidae</taxon>
        <taxon>Didymodactylos</taxon>
    </lineage>
</organism>
<proteinExistence type="inferred from homology"/>
<evidence type="ECO:0000256" key="5">
    <source>
        <dbReference type="ARBA" id="ARBA00022771"/>
    </source>
</evidence>
<dbReference type="FunFam" id="3.30.160.60:FF:000185">
    <property type="entry name" value="zinc finger protein 319"/>
    <property type="match status" value="1"/>
</dbReference>
<dbReference type="AlphaFoldDB" id="A0A813ZZJ2"/>
<feature type="compositionally biased region" description="Acidic residues" evidence="12">
    <location>
        <begin position="207"/>
        <end position="235"/>
    </location>
</feature>
<dbReference type="Pfam" id="PF00096">
    <property type="entry name" value="zf-C2H2"/>
    <property type="match status" value="2"/>
</dbReference>
<evidence type="ECO:0000256" key="11">
    <source>
        <dbReference type="PROSITE-ProRule" id="PRU00042"/>
    </source>
</evidence>
<keyword evidence="9" id="KW-0804">Transcription</keyword>
<dbReference type="GO" id="GO:0000981">
    <property type="term" value="F:DNA-binding transcription factor activity, RNA polymerase II-specific"/>
    <property type="evidence" value="ECO:0007669"/>
    <property type="project" value="TreeGrafter"/>
</dbReference>
<evidence type="ECO:0000256" key="6">
    <source>
        <dbReference type="ARBA" id="ARBA00022833"/>
    </source>
</evidence>
<keyword evidence="3" id="KW-0479">Metal-binding</keyword>
<evidence type="ECO:0000313" key="14">
    <source>
        <dbReference type="EMBL" id="CAF0907095.1"/>
    </source>
</evidence>
<feature type="domain" description="C2H2-type" evidence="13">
    <location>
        <begin position="879"/>
        <end position="906"/>
    </location>
</feature>
<evidence type="ECO:0000256" key="2">
    <source>
        <dbReference type="ARBA" id="ARBA00006991"/>
    </source>
</evidence>
<dbReference type="SMART" id="SM00355">
    <property type="entry name" value="ZnF_C2H2"/>
    <property type="match status" value="5"/>
</dbReference>
<keyword evidence="4" id="KW-0677">Repeat</keyword>
<dbReference type="Proteomes" id="UP000681722">
    <property type="component" value="Unassembled WGS sequence"/>
</dbReference>
<keyword evidence="7" id="KW-0805">Transcription regulation</keyword>
<evidence type="ECO:0000256" key="8">
    <source>
        <dbReference type="ARBA" id="ARBA00023125"/>
    </source>
</evidence>
<evidence type="ECO:0000256" key="4">
    <source>
        <dbReference type="ARBA" id="ARBA00022737"/>
    </source>
</evidence>
<name>A0A813ZZJ2_9BILA</name>
<dbReference type="PROSITE" id="PS00028">
    <property type="entry name" value="ZINC_FINGER_C2H2_1"/>
    <property type="match status" value="4"/>
</dbReference>
<comment type="caution">
    <text evidence="14">The sequence shown here is derived from an EMBL/GenBank/DDBJ whole genome shotgun (WGS) entry which is preliminary data.</text>
</comment>
<dbReference type="PROSITE" id="PS50157">
    <property type="entry name" value="ZINC_FINGER_C2H2_2"/>
    <property type="match status" value="3"/>
</dbReference>
<feature type="region of interest" description="Disordered" evidence="12">
    <location>
        <begin position="761"/>
        <end position="791"/>
    </location>
</feature>
<dbReference type="GO" id="GO:0005634">
    <property type="term" value="C:nucleus"/>
    <property type="evidence" value="ECO:0007669"/>
    <property type="project" value="UniProtKB-SubCell"/>
</dbReference>
<evidence type="ECO:0000256" key="7">
    <source>
        <dbReference type="ARBA" id="ARBA00023015"/>
    </source>
</evidence>
<comment type="similarity">
    <text evidence="2">Belongs to the krueppel C2H2-type zinc-finger protein family.</text>
</comment>
<feature type="compositionally biased region" description="Basic and acidic residues" evidence="12">
    <location>
        <begin position="190"/>
        <end position="206"/>
    </location>
</feature>
<dbReference type="OrthoDB" id="6077919at2759"/>
<keyword evidence="16" id="KW-1185">Reference proteome</keyword>
<feature type="compositionally biased region" description="Low complexity" evidence="12">
    <location>
        <begin position="770"/>
        <end position="785"/>
    </location>
</feature>
<dbReference type="GO" id="GO:0008270">
    <property type="term" value="F:zinc ion binding"/>
    <property type="evidence" value="ECO:0007669"/>
    <property type="project" value="UniProtKB-KW"/>
</dbReference>
<feature type="compositionally biased region" description="Polar residues" evidence="12">
    <location>
        <begin position="171"/>
        <end position="189"/>
    </location>
</feature>
<feature type="domain" description="C2H2-type" evidence="13">
    <location>
        <begin position="851"/>
        <end position="878"/>
    </location>
</feature>
<feature type="compositionally biased region" description="Basic and acidic residues" evidence="12">
    <location>
        <begin position="683"/>
        <end position="695"/>
    </location>
</feature>
<comment type="subcellular location">
    <subcellularLocation>
        <location evidence="1">Nucleus</location>
    </subcellularLocation>
</comment>
<dbReference type="PANTHER" id="PTHR24381:SF445">
    <property type="entry name" value="GASTRULA ZINC FINGER PROTEIN XLCGF28.1-LIKE-RELATED"/>
    <property type="match status" value="1"/>
</dbReference>
<keyword evidence="10" id="KW-0539">Nucleus</keyword>
<sequence length="1041" mass="115567">MQYKVIIDYGSIVRPAVPGLMGVSTEFVQLHPHNPLYRYVANDPYFHRSSSLFRSSVCCQKHYHIYKYFKRNSSTNSNTNSSSSTPICFRDLIVRFLRTNLPRTAVNNPNQSHWICSDCSRTLLDIEHCTRYIRQQINELKTKLKKSNRLLTSSISVTFQQKLQRTKIKSVGQQQSQINSSTKPKTTADYNKKIENNHSNRNHCNETEDEIEDEEDDEDIEDEIDEDELEDEEESNGYVERPRPLLFNNHVDERLISSLHLSLTSSLSTTATSSSPSHCKTNCNCKEEPIILHEEQQSNILRIETPPPTAGGLVNNNASASSSSTGPARLLTIASAQSNSKTDEIASCTMNLLDETANNSNDDAINNTITNNNQLSSIHLAQMMHDTGSQLTDTTPTVESILTNLPDAFVANIQRNILFKILTDPFAATFAAQYYQQQQRMSVLSPKTSTTSVPISPIVTHNIDLGNAPLPSTSAITTTNTANNLNSVQQVIEQRQGRKRKSRPIKNQKFFDLMDNNTKNLNSNSLQQHRNSTGNISPIDDVHNHQNQIDLFLGEHSTETITSVTPITLDVSATVADNNGEIENKSHKNDTPPQRTAIISATERSQLLQHQTISLNSMMNMTNNKHDKPIELTVKNNNHSSIQQVALSPSKCITTTDVHNLVMKSSSENNVNKFLGFMIPNNEKEHNDDLSDKATNDSSGKFPSTTSSPSLSQRPSKRARPSISGQSTGVSNKSNRLDYTNNSDSGAAFVEPLISTAQIKTEKHRHSLTNESLSPNSNDNNSAANRQQRKLDPRPCAECGKVLFNDKQHLLHCQSHAKNDKQCWICGSLDIDMKKHIATIHGNQKFTNTGFQCQHCDKVFPIFADLDLHLREHSKKKPFECPICSKRFGQQGNLSCHLRIHTGVKPFNCNNCGKAFRHSNSLRRHSRTVHSATRGLTGNPSPLLISSSSADPTTSQNHTISALNRRRSSSSSKNTNILELSHQRLSTGINASLSPPLPADPMSDVETTSSSTGIPSPGVLDSSSSSVLNTNEKSDVVGYTD</sequence>
<evidence type="ECO:0000256" key="9">
    <source>
        <dbReference type="ARBA" id="ARBA00023163"/>
    </source>
</evidence>
<accession>A0A813ZZJ2</accession>
<protein>
    <recommendedName>
        <fullName evidence="13">C2H2-type domain-containing protein</fullName>
    </recommendedName>
</protein>
<dbReference type="EMBL" id="CAJOBC010001615">
    <property type="protein sequence ID" value="CAF3688688.1"/>
    <property type="molecule type" value="Genomic_DNA"/>
</dbReference>
<keyword evidence="6" id="KW-0862">Zinc</keyword>
<evidence type="ECO:0000256" key="12">
    <source>
        <dbReference type="SAM" id="MobiDB-lite"/>
    </source>
</evidence>
<feature type="domain" description="C2H2-type" evidence="13">
    <location>
        <begin position="907"/>
        <end position="935"/>
    </location>
</feature>
<keyword evidence="8" id="KW-0238">DNA-binding</keyword>
<feature type="region of interest" description="Disordered" evidence="12">
    <location>
        <begin position="923"/>
        <end position="974"/>
    </location>
</feature>
<reference evidence="14" key="1">
    <citation type="submission" date="2021-02" db="EMBL/GenBank/DDBJ databases">
        <authorList>
            <person name="Nowell W R."/>
        </authorList>
    </citation>
    <scope>NUCLEOTIDE SEQUENCE</scope>
</reference>
<evidence type="ECO:0000256" key="1">
    <source>
        <dbReference type="ARBA" id="ARBA00004123"/>
    </source>
</evidence>
<dbReference type="Gene3D" id="3.30.160.60">
    <property type="entry name" value="Classic Zinc Finger"/>
    <property type="match status" value="2"/>
</dbReference>
<gene>
    <name evidence="14" type="ORF">GPM918_LOCUS8949</name>
    <name evidence="15" type="ORF">SRO942_LOCUS8950</name>
</gene>
<dbReference type="InterPro" id="IPR036236">
    <property type="entry name" value="Znf_C2H2_sf"/>
</dbReference>
<feature type="compositionally biased region" description="Polar residues" evidence="12">
    <location>
        <begin position="723"/>
        <end position="745"/>
    </location>
</feature>
<dbReference type="FunFam" id="3.30.160.60:FF:001485">
    <property type="entry name" value="Krueppel-related zinc finger protein"/>
    <property type="match status" value="1"/>
</dbReference>
<evidence type="ECO:0000256" key="10">
    <source>
        <dbReference type="ARBA" id="ARBA00023242"/>
    </source>
</evidence>
<feature type="region of interest" description="Disordered" evidence="12">
    <location>
        <begin position="683"/>
        <end position="745"/>
    </location>
</feature>
<feature type="region of interest" description="Disordered" evidence="12">
    <location>
        <begin position="989"/>
        <end position="1041"/>
    </location>
</feature>
<feature type="region of interest" description="Disordered" evidence="12">
    <location>
        <begin position="166"/>
        <end position="237"/>
    </location>
</feature>
<feature type="compositionally biased region" description="Polar residues" evidence="12">
    <location>
        <begin position="696"/>
        <end position="714"/>
    </location>
</feature>
<evidence type="ECO:0000256" key="3">
    <source>
        <dbReference type="ARBA" id="ARBA00022723"/>
    </source>
</evidence>
<evidence type="ECO:0000313" key="16">
    <source>
        <dbReference type="Proteomes" id="UP000663829"/>
    </source>
</evidence>
<dbReference type="GO" id="GO:0000977">
    <property type="term" value="F:RNA polymerase II transcription regulatory region sequence-specific DNA binding"/>
    <property type="evidence" value="ECO:0007669"/>
    <property type="project" value="TreeGrafter"/>
</dbReference>
<dbReference type="EMBL" id="CAJNOQ010001615">
    <property type="protein sequence ID" value="CAF0907095.1"/>
    <property type="molecule type" value="Genomic_DNA"/>
</dbReference>
<evidence type="ECO:0000313" key="15">
    <source>
        <dbReference type="EMBL" id="CAF3688688.1"/>
    </source>
</evidence>
<dbReference type="SUPFAM" id="SSF57667">
    <property type="entry name" value="beta-beta-alpha zinc fingers"/>
    <property type="match status" value="2"/>
</dbReference>